<protein>
    <submittedName>
        <fullName evidence="3">Uncharacterized protein LOC106469175</fullName>
    </submittedName>
</protein>
<dbReference type="Proteomes" id="UP000694941">
    <property type="component" value="Unplaced"/>
</dbReference>
<evidence type="ECO:0000256" key="1">
    <source>
        <dbReference type="SAM" id="MobiDB-lite"/>
    </source>
</evidence>
<reference evidence="3" key="1">
    <citation type="submission" date="2025-08" db="UniProtKB">
        <authorList>
            <consortium name="RefSeq"/>
        </authorList>
    </citation>
    <scope>IDENTIFICATION</scope>
    <source>
        <tissue evidence="3">Muscle</tissue>
    </source>
</reference>
<sequence>MRETGCFGFFHRLRKQKDSGEVQTLRYESKTEIFQTTDNRTIPSPSFETSSSADFTSSSSAKAQFFQEDRIAAERSDNGYTDTGLLTSKSNEGVNNERHSAKEQNEIYIRRLNSLASDIEEDLSLLRVLSPSIMPLKKSKKKDSVDQGQAFN</sequence>
<gene>
    <name evidence="3" type="primary">LOC106469175</name>
</gene>
<feature type="region of interest" description="Disordered" evidence="1">
    <location>
        <begin position="77"/>
        <end position="100"/>
    </location>
</feature>
<feature type="compositionally biased region" description="Polar residues" evidence="1">
    <location>
        <begin position="78"/>
        <end position="94"/>
    </location>
</feature>
<feature type="non-terminal residue" evidence="3">
    <location>
        <position position="152"/>
    </location>
</feature>
<keyword evidence="2" id="KW-1185">Reference proteome</keyword>
<evidence type="ECO:0000313" key="3">
    <source>
        <dbReference type="RefSeq" id="XP_022253319.1"/>
    </source>
</evidence>
<proteinExistence type="predicted"/>
<dbReference type="GeneID" id="106469175"/>
<organism evidence="2 3">
    <name type="scientific">Limulus polyphemus</name>
    <name type="common">Atlantic horseshoe crab</name>
    <dbReference type="NCBI Taxonomy" id="6850"/>
    <lineage>
        <taxon>Eukaryota</taxon>
        <taxon>Metazoa</taxon>
        <taxon>Ecdysozoa</taxon>
        <taxon>Arthropoda</taxon>
        <taxon>Chelicerata</taxon>
        <taxon>Merostomata</taxon>
        <taxon>Xiphosura</taxon>
        <taxon>Limulidae</taxon>
        <taxon>Limulus</taxon>
    </lineage>
</organism>
<accession>A0ABM1TBR3</accession>
<evidence type="ECO:0000313" key="2">
    <source>
        <dbReference type="Proteomes" id="UP000694941"/>
    </source>
</evidence>
<dbReference type="RefSeq" id="XP_022253319.1">
    <property type="nucleotide sequence ID" value="XM_022397611.1"/>
</dbReference>
<name>A0ABM1TBR3_LIMPO</name>